<proteinExistence type="predicted"/>
<reference evidence="2 3" key="1">
    <citation type="submission" date="2019-03" db="EMBL/GenBank/DDBJ databases">
        <title>First draft genome of Liparis tanakae, snailfish: a comprehensive survey of snailfish specific genes.</title>
        <authorList>
            <person name="Kim W."/>
            <person name="Song I."/>
            <person name="Jeong J.-H."/>
            <person name="Kim D."/>
            <person name="Kim S."/>
            <person name="Ryu S."/>
            <person name="Song J.Y."/>
            <person name="Lee S.K."/>
        </authorList>
    </citation>
    <scope>NUCLEOTIDE SEQUENCE [LARGE SCALE GENOMIC DNA]</scope>
    <source>
        <tissue evidence="2">Muscle</tissue>
    </source>
</reference>
<dbReference type="AlphaFoldDB" id="A0A4Z2FJS7"/>
<evidence type="ECO:0000256" key="1">
    <source>
        <dbReference type="SAM" id="MobiDB-lite"/>
    </source>
</evidence>
<sequence length="87" mass="9563">MRSLLCCPYARSLASQRKGRSRVISSTAMRENITAAKRKEKKSSALHCFILWLLNWELRALSGTSGSKGDTSSMLSESPSYGTSMTS</sequence>
<evidence type="ECO:0000313" key="3">
    <source>
        <dbReference type="Proteomes" id="UP000314294"/>
    </source>
</evidence>
<dbReference type="Proteomes" id="UP000314294">
    <property type="component" value="Unassembled WGS sequence"/>
</dbReference>
<feature type="compositionally biased region" description="Polar residues" evidence="1">
    <location>
        <begin position="74"/>
        <end position="87"/>
    </location>
</feature>
<organism evidence="2 3">
    <name type="scientific">Liparis tanakae</name>
    <name type="common">Tanaka's snailfish</name>
    <dbReference type="NCBI Taxonomy" id="230148"/>
    <lineage>
        <taxon>Eukaryota</taxon>
        <taxon>Metazoa</taxon>
        <taxon>Chordata</taxon>
        <taxon>Craniata</taxon>
        <taxon>Vertebrata</taxon>
        <taxon>Euteleostomi</taxon>
        <taxon>Actinopterygii</taxon>
        <taxon>Neopterygii</taxon>
        <taxon>Teleostei</taxon>
        <taxon>Neoteleostei</taxon>
        <taxon>Acanthomorphata</taxon>
        <taxon>Eupercaria</taxon>
        <taxon>Perciformes</taxon>
        <taxon>Cottioidei</taxon>
        <taxon>Cottales</taxon>
        <taxon>Liparidae</taxon>
        <taxon>Liparis</taxon>
    </lineage>
</organism>
<name>A0A4Z2FJS7_9TELE</name>
<evidence type="ECO:0000313" key="2">
    <source>
        <dbReference type="EMBL" id="TNN41388.1"/>
    </source>
</evidence>
<feature type="region of interest" description="Disordered" evidence="1">
    <location>
        <begin position="64"/>
        <end position="87"/>
    </location>
</feature>
<feature type="compositionally biased region" description="Low complexity" evidence="1">
    <location>
        <begin position="64"/>
        <end position="73"/>
    </location>
</feature>
<accession>A0A4Z2FJS7</accession>
<dbReference type="EMBL" id="SRLO01001112">
    <property type="protein sequence ID" value="TNN41388.1"/>
    <property type="molecule type" value="Genomic_DNA"/>
</dbReference>
<comment type="caution">
    <text evidence="2">The sequence shown here is derived from an EMBL/GenBank/DDBJ whole genome shotgun (WGS) entry which is preliminary data.</text>
</comment>
<protein>
    <submittedName>
        <fullName evidence="2">Uncharacterized protein</fullName>
    </submittedName>
</protein>
<keyword evidence="3" id="KW-1185">Reference proteome</keyword>
<gene>
    <name evidence="2" type="ORF">EYF80_048446</name>
</gene>